<reference evidence="2 3" key="1">
    <citation type="submission" date="2024-03" db="EMBL/GenBank/DDBJ databases">
        <authorList>
            <person name="Martinez-Hernandez J."/>
        </authorList>
    </citation>
    <scope>NUCLEOTIDE SEQUENCE [LARGE SCALE GENOMIC DNA]</scope>
</reference>
<sequence>MVSTGSNTESLSSNNTKQHSSSSDDKPPSPLPSSERQKVDNDGAESEKPVPAAENSKDLITVEPPARSGDTQITSAGGAGGKDDGVPAVDVTAPIAEGTFFWQLATLKLNCYFFK</sequence>
<dbReference type="Proteomes" id="UP001497480">
    <property type="component" value="Unassembled WGS sequence"/>
</dbReference>
<organism evidence="2 3">
    <name type="scientific">Lupinus luteus</name>
    <name type="common">European yellow lupine</name>
    <dbReference type="NCBI Taxonomy" id="3873"/>
    <lineage>
        <taxon>Eukaryota</taxon>
        <taxon>Viridiplantae</taxon>
        <taxon>Streptophyta</taxon>
        <taxon>Embryophyta</taxon>
        <taxon>Tracheophyta</taxon>
        <taxon>Spermatophyta</taxon>
        <taxon>Magnoliopsida</taxon>
        <taxon>eudicotyledons</taxon>
        <taxon>Gunneridae</taxon>
        <taxon>Pentapetalae</taxon>
        <taxon>rosids</taxon>
        <taxon>fabids</taxon>
        <taxon>Fabales</taxon>
        <taxon>Fabaceae</taxon>
        <taxon>Papilionoideae</taxon>
        <taxon>50 kb inversion clade</taxon>
        <taxon>genistoids sensu lato</taxon>
        <taxon>core genistoids</taxon>
        <taxon>Genisteae</taxon>
        <taxon>Lupinus</taxon>
    </lineage>
</organism>
<feature type="compositionally biased region" description="Low complexity" evidence="1">
    <location>
        <begin position="10"/>
        <end position="21"/>
    </location>
</feature>
<protein>
    <submittedName>
        <fullName evidence="2">Uncharacterized protein</fullName>
    </submittedName>
</protein>
<dbReference type="AlphaFoldDB" id="A0AAV1W840"/>
<proteinExistence type="predicted"/>
<evidence type="ECO:0000313" key="3">
    <source>
        <dbReference type="Proteomes" id="UP001497480"/>
    </source>
</evidence>
<feature type="region of interest" description="Disordered" evidence="1">
    <location>
        <begin position="1"/>
        <end position="86"/>
    </location>
</feature>
<evidence type="ECO:0000313" key="2">
    <source>
        <dbReference type="EMBL" id="CAL0305168.1"/>
    </source>
</evidence>
<comment type="caution">
    <text evidence="2">The sequence shown here is derived from an EMBL/GenBank/DDBJ whole genome shotgun (WGS) entry which is preliminary data.</text>
</comment>
<evidence type="ECO:0000256" key="1">
    <source>
        <dbReference type="SAM" id="MobiDB-lite"/>
    </source>
</evidence>
<accession>A0AAV1W840</accession>
<dbReference type="EMBL" id="CAXHTB010000004">
    <property type="protein sequence ID" value="CAL0305168.1"/>
    <property type="molecule type" value="Genomic_DNA"/>
</dbReference>
<keyword evidence="3" id="KW-1185">Reference proteome</keyword>
<name>A0AAV1W840_LUPLU</name>
<gene>
    <name evidence="2" type="ORF">LLUT_LOCUS6228</name>
</gene>
<feature type="compositionally biased region" description="Basic and acidic residues" evidence="1">
    <location>
        <begin position="35"/>
        <end position="48"/>
    </location>
</feature>